<name>A0ABD6CD93_9EURY</name>
<proteinExistence type="predicted"/>
<dbReference type="Proteomes" id="UP001597119">
    <property type="component" value="Unassembled WGS sequence"/>
</dbReference>
<dbReference type="RefSeq" id="WP_247381701.1">
    <property type="nucleotide sequence ID" value="NZ_JALLGV010000011.1"/>
</dbReference>
<dbReference type="Pfam" id="PF26450">
    <property type="entry name" value="DUF8129"/>
    <property type="match status" value="1"/>
</dbReference>
<evidence type="ECO:0000259" key="1">
    <source>
        <dbReference type="Pfam" id="PF26450"/>
    </source>
</evidence>
<protein>
    <recommendedName>
        <fullName evidence="1">DUF8129 domain-containing protein</fullName>
    </recommendedName>
</protein>
<evidence type="ECO:0000313" key="2">
    <source>
        <dbReference type="EMBL" id="MFD1588155.1"/>
    </source>
</evidence>
<dbReference type="AlphaFoldDB" id="A0ABD6CD93"/>
<feature type="domain" description="DUF8129" evidence="1">
    <location>
        <begin position="84"/>
        <end position="137"/>
    </location>
</feature>
<dbReference type="InterPro" id="IPR058442">
    <property type="entry name" value="DUF8129"/>
</dbReference>
<sequence>MTHIERDSWSRDERQRVDEALPRARFWQSVEPRKFGFWEVVDDTLLAHYPECRFKRDEQVTLGDFPGGVRTSDRDAALREQLPPERLLDCSDIDRIKAGISCMDRVETVQQYIGYENTHEQRVAIIESLVLRIKELQQ</sequence>
<comment type="caution">
    <text evidence="2">The sequence shown here is derived from an EMBL/GenBank/DDBJ whole genome shotgun (WGS) entry which is preliminary data.</text>
</comment>
<organism evidence="2 3">
    <name type="scientific">Halorientalis brevis</name>
    <dbReference type="NCBI Taxonomy" id="1126241"/>
    <lineage>
        <taxon>Archaea</taxon>
        <taxon>Methanobacteriati</taxon>
        <taxon>Methanobacteriota</taxon>
        <taxon>Stenosarchaea group</taxon>
        <taxon>Halobacteria</taxon>
        <taxon>Halobacteriales</taxon>
        <taxon>Haloarculaceae</taxon>
        <taxon>Halorientalis</taxon>
    </lineage>
</organism>
<reference evidence="2 3" key="1">
    <citation type="journal article" date="2019" name="Int. J. Syst. Evol. Microbiol.">
        <title>The Global Catalogue of Microorganisms (GCM) 10K type strain sequencing project: providing services to taxonomists for standard genome sequencing and annotation.</title>
        <authorList>
            <consortium name="The Broad Institute Genomics Platform"/>
            <consortium name="The Broad Institute Genome Sequencing Center for Infectious Disease"/>
            <person name="Wu L."/>
            <person name="Ma J."/>
        </authorList>
    </citation>
    <scope>NUCLEOTIDE SEQUENCE [LARGE SCALE GENOMIC DNA]</scope>
    <source>
        <strain evidence="2 3">CGMCC 1.12125</strain>
    </source>
</reference>
<keyword evidence="3" id="KW-1185">Reference proteome</keyword>
<gene>
    <name evidence="2" type="ORF">ACFR9U_14320</name>
</gene>
<accession>A0ABD6CD93</accession>
<dbReference type="EMBL" id="JBHUDJ010000009">
    <property type="protein sequence ID" value="MFD1588155.1"/>
    <property type="molecule type" value="Genomic_DNA"/>
</dbReference>
<evidence type="ECO:0000313" key="3">
    <source>
        <dbReference type="Proteomes" id="UP001597119"/>
    </source>
</evidence>